<name>A0A699R5Z9_TANCI</name>
<comment type="caution">
    <text evidence="1">The sequence shown here is derived from an EMBL/GenBank/DDBJ whole genome shotgun (WGS) entry which is preliminary data.</text>
</comment>
<feature type="non-terminal residue" evidence="1">
    <location>
        <position position="94"/>
    </location>
</feature>
<proteinExistence type="predicted"/>
<sequence length="94" mass="10629">MLKELKTQFAQQAEQEHLQTTRNFHSCRQEEAQSVSSYILNMKGYIDNLERLGHPVTLGLGVSLILTMLKLHEQTLPKSNAPALNDIRAGKVQK</sequence>
<protein>
    <recommendedName>
        <fullName evidence="2">Zinc finger, CCHC-type</fullName>
    </recommendedName>
</protein>
<gene>
    <name evidence="1" type="ORF">Tci_853045</name>
</gene>
<evidence type="ECO:0000313" key="1">
    <source>
        <dbReference type="EMBL" id="GFC81075.1"/>
    </source>
</evidence>
<evidence type="ECO:0008006" key="2">
    <source>
        <dbReference type="Google" id="ProtNLM"/>
    </source>
</evidence>
<organism evidence="1">
    <name type="scientific">Tanacetum cinerariifolium</name>
    <name type="common">Dalmatian daisy</name>
    <name type="synonym">Chrysanthemum cinerariifolium</name>
    <dbReference type="NCBI Taxonomy" id="118510"/>
    <lineage>
        <taxon>Eukaryota</taxon>
        <taxon>Viridiplantae</taxon>
        <taxon>Streptophyta</taxon>
        <taxon>Embryophyta</taxon>
        <taxon>Tracheophyta</taxon>
        <taxon>Spermatophyta</taxon>
        <taxon>Magnoliopsida</taxon>
        <taxon>eudicotyledons</taxon>
        <taxon>Gunneridae</taxon>
        <taxon>Pentapetalae</taxon>
        <taxon>asterids</taxon>
        <taxon>campanulids</taxon>
        <taxon>Asterales</taxon>
        <taxon>Asteraceae</taxon>
        <taxon>Asteroideae</taxon>
        <taxon>Anthemideae</taxon>
        <taxon>Anthemidinae</taxon>
        <taxon>Tanacetum</taxon>
    </lineage>
</organism>
<reference evidence="1" key="1">
    <citation type="journal article" date="2019" name="Sci. Rep.">
        <title>Draft genome of Tanacetum cinerariifolium, the natural source of mosquito coil.</title>
        <authorList>
            <person name="Yamashiro T."/>
            <person name="Shiraishi A."/>
            <person name="Satake H."/>
            <person name="Nakayama K."/>
        </authorList>
    </citation>
    <scope>NUCLEOTIDE SEQUENCE</scope>
</reference>
<dbReference type="EMBL" id="BKCJ011078147">
    <property type="protein sequence ID" value="GFC81075.1"/>
    <property type="molecule type" value="Genomic_DNA"/>
</dbReference>
<accession>A0A699R5Z9</accession>
<dbReference type="AlphaFoldDB" id="A0A699R5Z9"/>